<proteinExistence type="inferred from homology"/>
<feature type="transmembrane region" description="Helical" evidence="6">
    <location>
        <begin position="192"/>
        <end position="212"/>
    </location>
</feature>
<feature type="signal peptide" evidence="7">
    <location>
        <begin position="1"/>
        <end position="20"/>
    </location>
</feature>
<dbReference type="AlphaFoldDB" id="A0A9P1G6E6"/>
<protein>
    <submittedName>
        <fullName evidence="9">Zinc transporter ZIP12 (Solute carrier family 39 member 12) (Zrt- and Irt-like protein 12) (ZIP-12)</fullName>
    </submittedName>
</protein>
<dbReference type="GO" id="GO:0005886">
    <property type="term" value="C:plasma membrane"/>
    <property type="evidence" value="ECO:0007669"/>
    <property type="project" value="TreeGrafter"/>
</dbReference>
<sequence>MARDLQKLVWALIFLGTAYASSCPWTHSWEWQGVFHVHEGGMLVWSAEKNKEDYADRSMKMVIQTTSSATASGLDAAQEGEAAQSAWNGPFQTAQPGEVLHLNNAYNLIFDASAGHHCVIWEVGAWVILFKIQSTPETNIAIFAEHLPTEFENRFHYFIAADNEEIEPAYEVSESDCNSVTAPGSMDRSGEVILAGILVMLPTLLGILFVVNSCPGAMEKMQRFMPFMNAAASGVLVAVAVFLILPEAHHLLASKGEAASAALWGSSIIGGWLMGVLSVMSSAMIRRLCSKTAAESQNAMDLETESESSDQSKSVNKPSEKIMAKKWLIALPVELGDWFHNFADGLVIGIAFRYCDPSFAWKIVGISVAHELPQELADLHVLINKAGLHWTTATLFNVFSGSAVIIGACLTYFVDIGQEAQGELLALGAGVFLFVGMTQLGTGMTDVETETKKPCRDMLGTLLCFILGAVCIGLILIDHRHCAVPLAEGEVDPHAGHGH</sequence>
<dbReference type="GO" id="GO:0071578">
    <property type="term" value="P:zinc ion import across plasma membrane"/>
    <property type="evidence" value="ECO:0007669"/>
    <property type="project" value="TreeGrafter"/>
</dbReference>
<dbReference type="OrthoDB" id="6096490at2759"/>
<feature type="transmembrane region" description="Helical" evidence="6">
    <location>
        <begin position="258"/>
        <end position="280"/>
    </location>
</feature>
<keyword evidence="4 6" id="KW-1133">Transmembrane helix</keyword>
<keyword evidence="3 6" id="KW-0812">Transmembrane</keyword>
<reference evidence="8" key="1">
    <citation type="submission" date="2022-10" db="EMBL/GenBank/DDBJ databases">
        <authorList>
            <person name="Chen Y."/>
            <person name="Dougan E. K."/>
            <person name="Chan C."/>
            <person name="Rhodes N."/>
            <person name="Thang M."/>
        </authorList>
    </citation>
    <scope>NUCLEOTIDE SEQUENCE</scope>
</reference>
<dbReference type="GO" id="GO:0005385">
    <property type="term" value="F:zinc ion transmembrane transporter activity"/>
    <property type="evidence" value="ECO:0007669"/>
    <property type="project" value="TreeGrafter"/>
</dbReference>
<evidence type="ECO:0000256" key="2">
    <source>
        <dbReference type="ARBA" id="ARBA00006939"/>
    </source>
</evidence>
<dbReference type="EMBL" id="CAMXCT020002913">
    <property type="protein sequence ID" value="CAL1154706.1"/>
    <property type="molecule type" value="Genomic_DNA"/>
</dbReference>
<dbReference type="GO" id="GO:0030003">
    <property type="term" value="P:intracellular monoatomic cation homeostasis"/>
    <property type="evidence" value="ECO:0007669"/>
    <property type="project" value="TreeGrafter"/>
</dbReference>
<comment type="subcellular location">
    <subcellularLocation>
        <location evidence="1">Membrane</location>
        <topology evidence="1">Multi-pass membrane protein</topology>
    </subcellularLocation>
</comment>
<evidence type="ECO:0000256" key="4">
    <source>
        <dbReference type="ARBA" id="ARBA00022989"/>
    </source>
</evidence>
<dbReference type="PANTHER" id="PTHR12191">
    <property type="entry name" value="SOLUTE CARRIER FAMILY 39"/>
    <property type="match status" value="1"/>
</dbReference>
<dbReference type="Proteomes" id="UP001152797">
    <property type="component" value="Unassembled WGS sequence"/>
</dbReference>
<keyword evidence="5 6" id="KW-0472">Membrane</keyword>
<evidence type="ECO:0000256" key="1">
    <source>
        <dbReference type="ARBA" id="ARBA00004141"/>
    </source>
</evidence>
<feature type="transmembrane region" description="Helical" evidence="6">
    <location>
        <begin position="426"/>
        <end position="447"/>
    </location>
</feature>
<reference evidence="9 10" key="2">
    <citation type="submission" date="2024-05" db="EMBL/GenBank/DDBJ databases">
        <authorList>
            <person name="Chen Y."/>
            <person name="Shah S."/>
            <person name="Dougan E. K."/>
            <person name="Thang M."/>
            <person name="Chan C."/>
        </authorList>
    </citation>
    <scope>NUCLEOTIDE SEQUENCE [LARGE SCALE GENOMIC DNA]</scope>
</reference>
<keyword evidence="10" id="KW-1185">Reference proteome</keyword>
<evidence type="ECO:0000256" key="6">
    <source>
        <dbReference type="SAM" id="Phobius"/>
    </source>
</evidence>
<evidence type="ECO:0000313" key="10">
    <source>
        <dbReference type="Proteomes" id="UP001152797"/>
    </source>
</evidence>
<gene>
    <name evidence="8" type="ORF">C1SCF055_LOCUS27385</name>
</gene>
<accession>A0A9P1G6E6</accession>
<evidence type="ECO:0000256" key="7">
    <source>
        <dbReference type="SAM" id="SignalP"/>
    </source>
</evidence>
<evidence type="ECO:0000256" key="5">
    <source>
        <dbReference type="ARBA" id="ARBA00023136"/>
    </source>
</evidence>
<comment type="similarity">
    <text evidence="2">Belongs to the ZIP transporter (TC 2.A.5) family.</text>
</comment>
<organism evidence="8">
    <name type="scientific">Cladocopium goreaui</name>
    <dbReference type="NCBI Taxonomy" id="2562237"/>
    <lineage>
        <taxon>Eukaryota</taxon>
        <taxon>Sar</taxon>
        <taxon>Alveolata</taxon>
        <taxon>Dinophyceae</taxon>
        <taxon>Suessiales</taxon>
        <taxon>Symbiodiniaceae</taxon>
        <taxon>Cladocopium</taxon>
    </lineage>
</organism>
<evidence type="ECO:0000313" key="9">
    <source>
        <dbReference type="EMBL" id="CAL4788643.1"/>
    </source>
</evidence>
<feature type="transmembrane region" description="Helical" evidence="6">
    <location>
        <begin position="395"/>
        <end position="414"/>
    </location>
</feature>
<comment type="caution">
    <text evidence="8">The sequence shown here is derived from an EMBL/GenBank/DDBJ whole genome shotgun (WGS) entry which is preliminary data.</text>
</comment>
<feature type="transmembrane region" description="Helical" evidence="6">
    <location>
        <begin position="224"/>
        <end position="246"/>
    </location>
</feature>
<dbReference type="InterPro" id="IPR003689">
    <property type="entry name" value="ZIP"/>
</dbReference>
<name>A0A9P1G6E6_9DINO</name>
<dbReference type="Pfam" id="PF02535">
    <property type="entry name" value="Zip"/>
    <property type="match status" value="1"/>
</dbReference>
<dbReference type="EMBL" id="CAMXCT030002913">
    <property type="protein sequence ID" value="CAL4788643.1"/>
    <property type="molecule type" value="Genomic_DNA"/>
</dbReference>
<dbReference type="InterPro" id="IPR050799">
    <property type="entry name" value="ZIP_Transporter"/>
</dbReference>
<keyword evidence="7" id="KW-0732">Signal</keyword>
<dbReference type="GO" id="GO:0140410">
    <property type="term" value="F:monoatomic cation:bicarbonate symporter activity"/>
    <property type="evidence" value="ECO:0007669"/>
    <property type="project" value="TreeGrafter"/>
</dbReference>
<dbReference type="EMBL" id="CAMXCT010002913">
    <property type="protein sequence ID" value="CAI4001331.1"/>
    <property type="molecule type" value="Genomic_DNA"/>
</dbReference>
<feature type="chain" id="PRO_5043272569" evidence="7">
    <location>
        <begin position="21"/>
        <end position="499"/>
    </location>
</feature>
<evidence type="ECO:0000313" key="8">
    <source>
        <dbReference type="EMBL" id="CAI4001331.1"/>
    </source>
</evidence>
<dbReference type="PANTHER" id="PTHR12191:SF37">
    <property type="entry name" value="ZINC TRANSPORTER FOI"/>
    <property type="match status" value="1"/>
</dbReference>
<evidence type="ECO:0000256" key="3">
    <source>
        <dbReference type="ARBA" id="ARBA00022692"/>
    </source>
</evidence>
<feature type="transmembrane region" description="Helical" evidence="6">
    <location>
        <begin position="459"/>
        <end position="477"/>
    </location>
</feature>